<sequence>MKQTSYAYSLSFFKGLYSLAFVTLLLCSGCKKEFFITAKNDLKDFGQVNLIANNNEYGATRIDDDFLNAWGLAFAPSGVPWVNTEATGLSYVLTAAGGNARPPVLIPSPTDTMGGAPSGIIFNGTTGFKLTNNNPARFIFVGTDGVISGWNGGNKAERVKNNSATASYTGLAIAASGGKNYIYAANFRKATIEVYDSMFNWVAMSFKDPGLPSGYSPFNIQAIDKWLFVMYAQQDPSSPDEELHGAGKGFVDIFSTDGSFVSRFISKGALNAPWGITMAPAAFFEDMKDMKNDNEGNDKNKNMKNTQIILVGNFGDGRINAYNMAGVFLKALQTHNKALEIDGLWAIAFPPTTSTNGVDPNALYFTAGPDDEKDGLYGYIKKTD</sequence>
<reference evidence="2" key="1">
    <citation type="submission" date="2021-06" db="EMBL/GenBank/DDBJ databases">
        <authorList>
            <person name="Huq M.A."/>
        </authorList>
    </citation>
    <scope>NUCLEOTIDE SEQUENCE</scope>
    <source>
        <strain evidence="2">MAH-26</strain>
    </source>
</reference>
<comment type="caution">
    <text evidence="2">The sequence shown here is derived from an EMBL/GenBank/DDBJ whole genome shotgun (WGS) entry which is preliminary data.</text>
</comment>
<protein>
    <submittedName>
        <fullName evidence="2">TIGR03118 family protein</fullName>
    </submittedName>
</protein>
<evidence type="ECO:0000256" key="1">
    <source>
        <dbReference type="SAM" id="Phobius"/>
    </source>
</evidence>
<dbReference type="EMBL" id="JAHSPG010000018">
    <property type="protein sequence ID" value="MBV4360640.1"/>
    <property type="molecule type" value="Genomic_DNA"/>
</dbReference>
<dbReference type="InterPro" id="IPR017549">
    <property type="entry name" value="APMV_L690"/>
</dbReference>
<organism evidence="2 3">
    <name type="scientific">Pinibacter aurantiacus</name>
    <dbReference type="NCBI Taxonomy" id="2851599"/>
    <lineage>
        <taxon>Bacteria</taxon>
        <taxon>Pseudomonadati</taxon>
        <taxon>Bacteroidota</taxon>
        <taxon>Chitinophagia</taxon>
        <taxon>Chitinophagales</taxon>
        <taxon>Chitinophagaceae</taxon>
        <taxon>Pinibacter</taxon>
    </lineage>
</organism>
<name>A0A9E2SGW7_9BACT</name>
<dbReference type="RefSeq" id="WP_217795212.1">
    <property type="nucleotide sequence ID" value="NZ_JAHSPG010000018.1"/>
</dbReference>
<dbReference type="AlphaFoldDB" id="A0A9E2SGW7"/>
<evidence type="ECO:0000313" key="3">
    <source>
        <dbReference type="Proteomes" id="UP000812270"/>
    </source>
</evidence>
<keyword evidence="1" id="KW-1133">Transmembrane helix</keyword>
<dbReference type="NCBIfam" id="TIGR03118">
    <property type="entry name" value="PEPCTERM_chp_1"/>
    <property type="match status" value="1"/>
</dbReference>
<keyword evidence="3" id="KW-1185">Reference proteome</keyword>
<feature type="transmembrane region" description="Helical" evidence="1">
    <location>
        <begin position="6"/>
        <end position="27"/>
    </location>
</feature>
<keyword evidence="1" id="KW-0472">Membrane</keyword>
<accession>A0A9E2SGW7</accession>
<evidence type="ECO:0000313" key="2">
    <source>
        <dbReference type="EMBL" id="MBV4360640.1"/>
    </source>
</evidence>
<keyword evidence="1" id="KW-0812">Transmembrane</keyword>
<gene>
    <name evidence="2" type="ORF">KTO63_25975</name>
</gene>
<proteinExistence type="predicted"/>
<dbReference type="Proteomes" id="UP000812270">
    <property type="component" value="Unassembled WGS sequence"/>
</dbReference>